<organism evidence="1 2">
    <name type="scientific">Anaerovorax odorimutans</name>
    <dbReference type="NCBI Taxonomy" id="109327"/>
    <lineage>
        <taxon>Bacteria</taxon>
        <taxon>Bacillati</taxon>
        <taxon>Bacillota</taxon>
        <taxon>Clostridia</taxon>
        <taxon>Peptostreptococcales</taxon>
        <taxon>Anaerovoracaceae</taxon>
        <taxon>Anaerovorax</taxon>
    </lineage>
</organism>
<dbReference type="EMBL" id="JANFXK010000016">
    <property type="protein sequence ID" value="MCQ4637780.1"/>
    <property type="molecule type" value="Genomic_DNA"/>
</dbReference>
<accession>A0ABT1RRH4</accession>
<dbReference type="Proteomes" id="UP001524502">
    <property type="component" value="Unassembled WGS sequence"/>
</dbReference>
<evidence type="ECO:0000313" key="1">
    <source>
        <dbReference type="EMBL" id="MCQ4637780.1"/>
    </source>
</evidence>
<keyword evidence="2" id="KW-1185">Reference proteome</keyword>
<dbReference type="RefSeq" id="WP_256132962.1">
    <property type="nucleotide sequence ID" value="NZ_JANFXK010000016.1"/>
</dbReference>
<name>A0ABT1RRH4_9FIRM</name>
<gene>
    <name evidence="1" type="ORF">NE619_13680</name>
</gene>
<sequence length="170" mass="19935">MDYKIAITLQQECINILQEMKHSKIEGVYTDQFADNILGVILRGKNCMYKISNRIVDYYGDEYPSIFIEKSECDTSKHKCYDIGEQQVESIELINDKIYWKYESDTWNVQLDIALKIIFKNKELLIEVVDSLAGFMKVSTGKVLSPTDIHEYWDMKTTKIDRFERTAHVL</sequence>
<evidence type="ECO:0000313" key="2">
    <source>
        <dbReference type="Proteomes" id="UP001524502"/>
    </source>
</evidence>
<reference evidence="1 2" key="1">
    <citation type="submission" date="2022-06" db="EMBL/GenBank/DDBJ databases">
        <title>Isolation of gut microbiota from human fecal samples.</title>
        <authorList>
            <person name="Pamer E.G."/>
            <person name="Barat B."/>
            <person name="Waligurski E."/>
            <person name="Medina S."/>
            <person name="Paddock L."/>
            <person name="Mostad J."/>
        </authorList>
    </citation>
    <scope>NUCLEOTIDE SEQUENCE [LARGE SCALE GENOMIC DNA]</scope>
    <source>
        <strain evidence="1 2">SL.3.17</strain>
    </source>
</reference>
<comment type="caution">
    <text evidence="1">The sequence shown here is derived from an EMBL/GenBank/DDBJ whole genome shotgun (WGS) entry which is preliminary data.</text>
</comment>
<proteinExistence type="predicted"/>
<protein>
    <submittedName>
        <fullName evidence="1">Uncharacterized protein</fullName>
    </submittedName>
</protein>